<evidence type="ECO:0000256" key="5">
    <source>
        <dbReference type="ARBA" id="ARBA00022692"/>
    </source>
</evidence>
<evidence type="ECO:0000313" key="13">
    <source>
        <dbReference type="Proteomes" id="UP000069935"/>
    </source>
</evidence>
<dbReference type="NCBIfam" id="NF003716">
    <property type="entry name" value="PRK05326.1-3"/>
    <property type="match status" value="1"/>
</dbReference>
<dbReference type="GO" id="GO:0050660">
    <property type="term" value="F:flavin adenine dinucleotide binding"/>
    <property type="evidence" value="ECO:0007669"/>
    <property type="project" value="InterPro"/>
</dbReference>
<dbReference type="SMART" id="SM01091">
    <property type="entry name" value="CorC_HlyC"/>
    <property type="match status" value="1"/>
</dbReference>
<comment type="subcellular location">
    <subcellularLocation>
        <location evidence="1">Cell membrane</location>
        <topology evidence="1">Multi-pass membrane protein</topology>
    </subcellularLocation>
</comment>
<dbReference type="PANTHER" id="PTHR32507">
    <property type="entry name" value="NA(+)/H(+) ANTIPORTER 1"/>
    <property type="match status" value="1"/>
</dbReference>
<sequence length="635" mass="68220">MEAVSYIILIGSSLLIVSVLTSYLALRIGAPLLLIFLGIGLLAGEDGIGHIAFNDAGSAFLIGSMALAVILFESGFDTKLASYKAAAWPAMTLATLGVGITTGTVGVAAHYLMDLGWGEALLVGAACSSTDAAAVFFLLRVGGITLRDRVRSTLEIESGSNDPVAIMVTILLVEAATHGLASPAAIVGELALAFSLGGVMGLAGGWLLVAFINKANFEAGLNPVVTLTFALFIFAATNVLGGSGYLAVYAAGLYAGNVKLRGALELRRFHAGLTWLSQIVMFVMLGLLATPREFMPMLLPALGVAFLLIAVARPLAVWICLLPFRFSVRETSFIAWVGLRGAVSLLLALVPVLGGLENGQLIFNTAFIVVVVSLLVQGWTIGAMARALDLIVPPRRGPVERVELELPGNADQELVAYTVHAKSPAARGQRMPRWARPSLVIRSGAVVPLHRAKPLQPGDHVYLFTPQHRLPLIDRLYGGSRALDQNDREFYGDLVLSPDATVEQIAEMYGLPLSLPNARLTLSDLLRNEFGGSCELGDRVRMGGVELIVRDMDDHGITSVGLALEPVRVTSRRRPLYQRLAVIGGRLRGWWNRRSFRRWKRREQQRERRGEMTLAEATAPPGEGEGQPLESRNGI</sequence>
<feature type="transmembrane region" description="Helical" evidence="10">
    <location>
        <begin position="272"/>
        <end position="291"/>
    </location>
</feature>
<keyword evidence="6 10" id="KW-1133">Transmembrane helix</keyword>
<dbReference type="AlphaFoldDB" id="A0AAC8VYL1"/>
<dbReference type="InterPro" id="IPR038770">
    <property type="entry name" value="Na+/solute_symporter_sf"/>
</dbReference>
<feature type="transmembrane region" description="Helical" evidence="10">
    <location>
        <begin position="88"/>
        <end position="109"/>
    </location>
</feature>
<feature type="region of interest" description="Disordered" evidence="9">
    <location>
        <begin position="607"/>
        <end position="635"/>
    </location>
</feature>
<dbReference type="Pfam" id="PF00999">
    <property type="entry name" value="Na_H_Exchanger"/>
    <property type="match status" value="1"/>
</dbReference>
<feature type="transmembrane region" description="Helical" evidence="10">
    <location>
        <begin position="59"/>
        <end position="76"/>
    </location>
</feature>
<keyword evidence="4" id="KW-1003">Cell membrane</keyword>
<gene>
    <name evidence="12" type="ORF">AL072_13505</name>
</gene>
<dbReference type="EMBL" id="CP012401">
    <property type="protein sequence ID" value="ALG71762.1"/>
    <property type="molecule type" value="Genomic_DNA"/>
</dbReference>
<accession>A0AAC8VYL1</accession>
<dbReference type="InterPro" id="IPR036318">
    <property type="entry name" value="FAD-bd_PCMH-like_sf"/>
</dbReference>
<evidence type="ECO:0000313" key="12">
    <source>
        <dbReference type="EMBL" id="ALG71762.1"/>
    </source>
</evidence>
<evidence type="ECO:0000256" key="4">
    <source>
        <dbReference type="ARBA" id="ARBA00022475"/>
    </source>
</evidence>
<dbReference type="PANTHER" id="PTHR32507:SF7">
    <property type="entry name" value="K(+)_H(+) ANTIPORTER NHAP2"/>
    <property type="match status" value="1"/>
</dbReference>
<evidence type="ECO:0000256" key="10">
    <source>
        <dbReference type="SAM" id="Phobius"/>
    </source>
</evidence>
<feature type="transmembrane region" description="Helical" evidence="10">
    <location>
        <begin position="333"/>
        <end position="356"/>
    </location>
</feature>
<reference evidence="13" key="1">
    <citation type="submission" date="2015-08" db="EMBL/GenBank/DDBJ databases">
        <title>Complete Genome Sequence of Azospirillum thiophilum BV-S.</title>
        <authorList>
            <person name="Fomenkov A."/>
            <person name="Vincze T."/>
            <person name="Grabovich M."/>
            <person name="Dubinina G."/>
            <person name="Orlova M."/>
            <person name="Belousova E."/>
            <person name="Roberts R.J."/>
        </authorList>
    </citation>
    <scope>NUCLEOTIDE SEQUENCE [LARGE SCALE GENOMIC DNA]</scope>
    <source>
        <strain evidence="13">BV-S</strain>
    </source>
</reference>
<dbReference type="RefSeq" id="WP_045582118.1">
    <property type="nucleotide sequence ID" value="NZ_CP012401.1"/>
</dbReference>
<feature type="transmembrane region" description="Helical" evidence="10">
    <location>
        <begin position="6"/>
        <end position="26"/>
    </location>
</feature>
<keyword evidence="2" id="KW-0813">Transport</keyword>
<feature type="transmembrane region" description="Helical" evidence="10">
    <location>
        <begin position="33"/>
        <end position="53"/>
    </location>
</feature>
<feature type="transmembrane region" description="Helical" evidence="10">
    <location>
        <begin position="362"/>
        <end position="385"/>
    </location>
</feature>
<reference evidence="12 13" key="2">
    <citation type="journal article" date="2016" name="Genome Announc.">
        <title>Complete Genome Sequence of a Strain of Azospirillum thiophilum Isolated from a Sulfide Spring.</title>
        <authorList>
            <person name="Fomenkov A."/>
            <person name="Vincze T."/>
            <person name="Grabovich M."/>
            <person name="Anton B.P."/>
            <person name="Dubinina G."/>
            <person name="Orlova M."/>
            <person name="Belousova E."/>
            <person name="Roberts R.J."/>
        </authorList>
    </citation>
    <scope>NUCLEOTIDE SEQUENCE [LARGE SCALE GENOMIC DNA]</scope>
    <source>
        <strain evidence="12 13">BV-S</strain>
    </source>
</reference>
<keyword evidence="3" id="KW-0050">Antiport</keyword>
<feature type="transmembrane region" description="Helical" evidence="10">
    <location>
        <begin position="192"/>
        <end position="212"/>
    </location>
</feature>
<dbReference type="GO" id="GO:0005886">
    <property type="term" value="C:plasma membrane"/>
    <property type="evidence" value="ECO:0007669"/>
    <property type="project" value="UniProtKB-SubCell"/>
</dbReference>
<dbReference type="KEGG" id="ati:AL072_13505"/>
<evidence type="ECO:0000256" key="6">
    <source>
        <dbReference type="ARBA" id="ARBA00022989"/>
    </source>
</evidence>
<evidence type="ECO:0000256" key="7">
    <source>
        <dbReference type="ARBA" id="ARBA00023065"/>
    </source>
</evidence>
<keyword evidence="8 10" id="KW-0472">Membrane</keyword>
<organism evidence="12 13">
    <name type="scientific">Azospirillum thiophilum</name>
    <dbReference type="NCBI Taxonomy" id="528244"/>
    <lineage>
        <taxon>Bacteria</taxon>
        <taxon>Pseudomonadati</taxon>
        <taxon>Pseudomonadota</taxon>
        <taxon>Alphaproteobacteria</taxon>
        <taxon>Rhodospirillales</taxon>
        <taxon>Azospirillaceae</taxon>
        <taxon>Azospirillum</taxon>
    </lineage>
</organism>
<feature type="transmembrane region" description="Helical" evidence="10">
    <location>
        <begin position="297"/>
        <end position="321"/>
    </location>
</feature>
<keyword evidence="13" id="KW-1185">Reference proteome</keyword>
<feature type="transmembrane region" description="Helical" evidence="10">
    <location>
        <begin position="164"/>
        <end position="186"/>
    </location>
</feature>
<evidence type="ECO:0000256" key="2">
    <source>
        <dbReference type="ARBA" id="ARBA00022448"/>
    </source>
</evidence>
<feature type="domain" description="Transporter-associated" evidence="11">
    <location>
        <begin position="487"/>
        <end position="566"/>
    </location>
</feature>
<keyword evidence="7" id="KW-0406">Ion transport</keyword>
<evidence type="ECO:0000256" key="9">
    <source>
        <dbReference type="SAM" id="MobiDB-lite"/>
    </source>
</evidence>
<name>A0AAC8VYL1_9PROT</name>
<feature type="transmembrane region" description="Helical" evidence="10">
    <location>
        <begin position="121"/>
        <end position="143"/>
    </location>
</feature>
<keyword evidence="5 10" id="KW-0812">Transmembrane</keyword>
<proteinExistence type="predicted"/>
<dbReference type="Pfam" id="PF03471">
    <property type="entry name" value="CorC_HlyC"/>
    <property type="match status" value="1"/>
</dbReference>
<dbReference type="InterPro" id="IPR006153">
    <property type="entry name" value="Cation/H_exchanger_TM"/>
</dbReference>
<dbReference type="Proteomes" id="UP000069935">
    <property type="component" value="Chromosome 1"/>
</dbReference>
<protein>
    <submittedName>
        <fullName evidence="12">Potassium transporter</fullName>
    </submittedName>
</protein>
<dbReference type="NCBIfam" id="NF003714">
    <property type="entry name" value="PRK05326.1-1"/>
    <property type="match status" value="1"/>
</dbReference>
<dbReference type="GO" id="GO:1902600">
    <property type="term" value="P:proton transmembrane transport"/>
    <property type="evidence" value="ECO:0007669"/>
    <property type="project" value="InterPro"/>
</dbReference>
<dbReference type="Gene3D" id="1.20.1530.20">
    <property type="match status" value="1"/>
</dbReference>
<evidence type="ECO:0000256" key="1">
    <source>
        <dbReference type="ARBA" id="ARBA00004651"/>
    </source>
</evidence>
<evidence type="ECO:0000259" key="11">
    <source>
        <dbReference type="SMART" id="SM01091"/>
    </source>
</evidence>
<dbReference type="InterPro" id="IPR005170">
    <property type="entry name" value="Transptr-assoc_dom"/>
</dbReference>
<evidence type="ECO:0000256" key="8">
    <source>
        <dbReference type="ARBA" id="ARBA00023136"/>
    </source>
</evidence>
<dbReference type="SUPFAM" id="SSF56176">
    <property type="entry name" value="FAD-binding/transporter-associated domain-like"/>
    <property type="match status" value="1"/>
</dbReference>
<dbReference type="NCBIfam" id="NF003715">
    <property type="entry name" value="PRK05326.1-2"/>
    <property type="match status" value="1"/>
</dbReference>
<dbReference type="GO" id="GO:0015297">
    <property type="term" value="F:antiporter activity"/>
    <property type="evidence" value="ECO:0007669"/>
    <property type="project" value="UniProtKB-KW"/>
</dbReference>
<evidence type="ECO:0000256" key="3">
    <source>
        <dbReference type="ARBA" id="ARBA00022449"/>
    </source>
</evidence>